<keyword evidence="2" id="KW-1185">Reference proteome</keyword>
<proteinExistence type="predicted"/>
<organism evidence="1 2">
    <name type="scientific">Dallia pectoralis</name>
    <name type="common">Alaska blackfish</name>
    <dbReference type="NCBI Taxonomy" id="75939"/>
    <lineage>
        <taxon>Eukaryota</taxon>
        <taxon>Metazoa</taxon>
        <taxon>Chordata</taxon>
        <taxon>Craniata</taxon>
        <taxon>Vertebrata</taxon>
        <taxon>Euteleostomi</taxon>
        <taxon>Actinopterygii</taxon>
        <taxon>Neopterygii</taxon>
        <taxon>Teleostei</taxon>
        <taxon>Protacanthopterygii</taxon>
        <taxon>Esociformes</taxon>
        <taxon>Umbridae</taxon>
        <taxon>Dallia</taxon>
    </lineage>
</organism>
<dbReference type="EMBL" id="CM055741">
    <property type="protein sequence ID" value="KAJ8001848.1"/>
    <property type="molecule type" value="Genomic_DNA"/>
</dbReference>
<reference evidence="1" key="1">
    <citation type="submission" date="2021-05" db="EMBL/GenBank/DDBJ databases">
        <authorList>
            <person name="Pan Q."/>
            <person name="Jouanno E."/>
            <person name="Zahm M."/>
            <person name="Klopp C."/>
            <person name="Cabau C."/>
            <person name="Louis A."/>
            <person name="Berthelot C."/>
            <person name="Parey E."/>
            <person name="Roest Crollius H."/>
            <person name="Montfort J."/>
            <person name="Robinson-Rechavi M."/>
            <person name="Bouchez O."/>
            <person name="Lampietro C."/>
            <person name="Lopez Roques C."/>
            <person name="Donnadieu C."/>
            <person name="Postlethwait J."/>
            <person name="Bobe J."/>
            <person name="Dillon D."/>
            <person name="Chandos A."/>
            <person name="von Hippel F."/>
            <person name="Guiguen Y."/>
        </authorList>
    </citation>
    <scope>NUCLEOTIDE SEQUENCE</scope>
    <source>
        <strain evidence="1">YG-Jan2019</strain>
    </source>
</reference>
<evidence type="ECO:0000313" key="1">
    <source>
        <dbReference type="EMBL" id="KAJ8001848.1"/>
    </source>
</evidence>
<evidence type="ECO:0000313" key="2">
    <source>
        <dbReference type="Proteomes" id="UP001157502"/>
    </source>
</evidence>
<name>A0ACC2GE34_DALPE</name>
<sequence length="119" mass="12934">MSENCLGLIPSQRLLSVLSRVPAGPNGSGTDWGPAGPGTRARSQVRYPGGGLLYGVRQELERGLSGTRWSRTPDKNNGHMGRGWTPARFTPCPSSVSEDQDTIRRFWALGYSPVLFLGF</sequence>
<accession>A0ACC2GE34</accession>
<protein>
    <submittedName>
        <fullName evidence="1">Uncharacterized protein</fullName>
    </submittedName>
</protein>
<dbReference type="Proteomes" id="UP001157502">
    <property type="component" value="Chromosome 14"/>
</dbReference>
<gene>
    <name evidence="1" type="ORF">DPEC_G00173670</name>
</gene>
<comment type="caution">
    <text evidence="1">The sequence shown here is derived from an EMBL/GenBank/DDBJ whole genome shotgun (WGS) entry which is preliminary data.</text>
</comment>